<feature type="chain" id="PRO_5046988589" description="DUF2845 domain-containing protein" evidence="1">
    <location>
        <begin position="19"/>
        <end position="90"/>
    </location>
</feature>
<keyword evidence="1" id="KW-0732">Signal</keyword>
<dbReference type="EMBL" id="JBHRYF010000001">
    <property type="protein sequence ID" value="MFC3659050.1"/>
    <property type="molecule type" value="Genomic_DNA"/>
</dbReference>
<dbReference type="Proteomes" id="UP001595724">
    <property type="component" value="Unassembled WGS sequence"/>
</dbReference>
<reference evidence="3" key="1">
    <citation type="journal article" date="2019" name="Int. J. Syst. Evol. Microbiol.">
        <title>The Global Catalogue of Microorganisms (GCM) 10K type strain sequencing project: providing services to taxonomists for standard genome sequencing and annotation.</title>
        <authorList>
            <consortium name="The Broad Institute Genomics Platform"/>
            <consortium name="The Broad Institute Genome Sequencing Center for Infectious Disease"/>
            <person name="Wu L."/>
            <person name="Ma J."/>
        </authorList>
    </citation>
    <scope>NUCLEOTIDE SEQUENCE [LARGE SCALE GENOMIC DNA]</scope>
    <source>
        <strain evidence="3">KCTC 42211</strain>
    </source>
</reference>
<organism evidence="2 3">
    <name type="scientific">Luteimonas notoginsengisoli</name>
    <dbReference type="NCBI Taxonomy" id="1578200"/>
    <lineage>
        <taxon>Bacteria</taxon>
        <taxon>Pseudomonadati</taxon>
        <taxon>Pseudomonadota</taxon>
        <taxon>Gammaproteobacteria</taxon>
        <taxon>Lysobacterales</taxon>
        <taxon>Lysobacteraceae</taxon>
        <taxon>Luteimonas</taxon>
    </lineage>
</organism>
<dbReference type="RefSeq" id="WP_386706048.1">
    <property type="nucleotide sequence ID" value="NZ_JBHRYF010000001.1"/>
</dbReference>
<protein>
    <recommendedName>
        <fullName evidence="4">DUF2845 domain-containing protein</fullName>
    </recommendedName>
</protein>
<gene>
    <name evidence="2" type="ORF">ACFOM9_03020</name>
</gene>
<accession>A0ABV7UQX8</accession>
<evidence type="ECO:0008006" key="4">
    <source>
        <dbReference type="Google" id="ProtNLM"/>
    </source>
</evidence>
<keyword evidence="3" id="KW-1185">Reference proteome</keyword>
<evidence type="ECO:0000313" key="3">
    <source>
        <dbReference type="Proteomes" id="UP001595724"/>
    </source>
</evidence>
<proteinExistence type="predicted"/>
<feature type="signal peptide" evidence="1">
    <location>
        <begin position="1"/>
        <end position="18"/>
    </location>
</feature>
<name>A0ABV7UQX8_9GAMM</name>
<evidence type="ECO:0000313" key="2">
    <source>
        <dbReference type="EMBL" id="MFC3659050.1"/>
    </source>
</evidence>
<sequence length="90" mass="9750">MRIILAILLALASTAALADFSVRFDRGVVSVGDSAGSVIQKAGRQPDRIVQLQNHYGAGIGERWEYYLNGKQVNIEFSGGKVTDITEIRG</sequence>
<evidence type="ECO:0000256" key="1">
    <source>
        <dbReference type="SAM" id="SignalP"/>
    </source>
</evidence>
<comment type="caution">
    <text evidence="2">The sequence shown here is derived from an EMBL/GenBank/DDBJ whole genome shotgun (WGS) entry which is preliminary data.</text>
</comment>